<keyword evidence="17 20" id="KW-0961">Cell wall biogenesis/degradation</keyword>
<evidence type="ECO:0000256" key="11">
    <source>
        <dbReference type="ARBA" id="ARBA00022827"/>
    </source>
</evidence>
<dbReference type="HAMAP" id="MF_00037">
    <property type="entry name" value="MurB"/>
    <property type="match status" value="1"/>
</dbReference>
<evidence type="ECO:0000256" key="14">
    <source>
        <dbReference type="ARBA" id="ARBA00022984"/>
    </source>
</evidence>
<keyword evidence="13 20" id="KW-0133">Cell shape</keyword>
<dbReference type="SUPFAM" id="SSF56176">
    <property type="entry name" value="FAD-binding/transporter-associated domain-like"/>
    <property type="match status" value="1"/>
</dbReference>
<comment type="catalytic activity">
    <reaction evidence="19 20">
        <text>UDP-N-acetyl-alpha-D-muramate + NADP(+) = UDP-N-acetyl-3-O-(1-carboxyvinyl)-alpha-D-glucosamine + NADPH + H(+)</text>
        <dbReference type="Rhea" id="RHEA:12248"/>
        <dbReference type="ChEBI" id="CHEBI:15378"/>
        <dbReference type="ChEBI" id="CHEBI:57783"/>
        <dbReference type="ChEBI" id="CHEBI:58349"/>
        <dbReference type="ChEBI" id="CHEBI:68483"/>
        <dbReference type="ChEBI" id="CHEBI:70757"/>
        <dbReference type="EC" id="1.3.1.98"/>
    </reaction>
</comment>
<dbReference type="KEGG" id="scyp:JYB88_00905"/>
<feature type="active site" description="Proton donor" evidence="20">
    <location>
        <position position="231"/>
    </location>
</feature>
<keyword evidence="8 20" id="KW-0963">Cytoplasm</keyword>
<dbReference type="GO" id="GO:0009252">
    <property type="term" value="P:peptidoglycan biosynthetic process"/>
    <property type="evidence" value="ECO:0007669"/>
    <property type="project" value="UniProtKB-UniRule"/>
</dbReference>
<dbReference type="NCBIfam" id="NF000755">
    <property type="entry name" value="PRK00046.1"/>
    <property type="match status" value="1"/>
</dbReference>
<evidence type="ECO:0000256" key="5">
    <source>
        <dbReference type="ARBA" id="ARBA00010485"/>
    </source>
</evidence>
<evidence type="ECO:0000256" key="18">
    <source>
        <dbReference type="ARBA" id="ARBA00031026"/>
    </source>
</evidence>
<dbReference type="InterPro" id="IPR016167">
    <property type="entry name" value="FAD-bd_PCMH_sub1"/>
</dbReference>
<accession>A0A974XKW1</accession>
<dbReference type="InterPro" id="IPR006094">
    <property type="entry name" value="Oxid_FAD_bind_N"/>
</dbReference>
<gene>
    <name evidence="20 22" type="primary">murB</name>
    <name evidence="22" type="ORF">JYB88_00905</name>
</gene>
<dbReference type="InterPro" id="IPR016166">
    <property type="entry name" value="FAD-bd_PCMH"/>
</dbReference>
<comment type="function">
    <text evidence="2 20">Cell wall formation.</text>
</comment>
<evidence type="ECO:0000313" key="22">
    <source>
        <dbReference type="EMBL" id="QSX30261.1"/>
    </source>
</evidence>
<name>A0A974XKW1_9GAMM</name>
<evidence type="ECO:0000256" key="1">
    <source>
        <dbReference type="ARBA" id="ARBA00001974"/>
    </source>
</evidence>
<evidence type="ECO:0000259" key="21">
    <source>
        <dbReference type="PROSITE" id="PS51387"/>
    </source>
</evidence>
<dbReference type="PANTHER" id="PTHR21071">
    <property type="entry name" value="UDP-N-ACETYLENOLPYRUVOYLGLUCOSAMINE REDUCTASE"/>
    <property type="match status" value="1"/>
</dbReference>
<organism evidence="22 23">
    <name type="scientific">Shewanella cyperi</name>
    <dbReference type="NCBI Taxonomy" id="2814292"/>
    <lineage>
        <taxon>Bacteria</taxon>
        <taxon>Pseudomonadati</taxon>
        <taxon>Pseudomonadota</taxon>
        <taxon>Gammaproteobacteria</taxon>
        <taxon>Alteromonadales</taxon>
        <taxon>Shewanellaceae</taxon>
        <taxon>Shewanella</taxon>
    </lineage>
</organism>
<evidence type="ECO:0000256" key="15">
    <source>
        <dbReference type="ARBA" id="ARBA00023002"/>
    </source>
</evidence>
<dbReference type="InterPro" id="IPR016169">
    <property type="entry name" value="FAD-bd_PCMH_sub2"/>
</dbReference>
<dbReference type="InterPro" id="IPR003170">
    <property type="entry name" value="MurB"/>
</dbReference>
<evidence type="ECO:0000256" key="3">
    <source>
        <dbReference type="ARBA" id="ARBA00004496"/>
    </source>
</evidence>
<keyword evidence="16 20" id="KW-0131">Cell cycle</keyword>
<dbReference type="NCBIfam" id="TIGR00179">
    <property type="entry name" value="murB"/>
    <property type="match status" value="1"/>
</dbReference>
<keyword evidence="12 20" id="KW-0521">NADP</keyword>
<evidence type="ECO:0000256" key="13">
    <source>
        <dbReference type="ARBA" id="ARBA00022960"/>
    </source>
</evidence>
<dbReference type="SUPFAM" id="SSF56194">
    <property type="entry name" value="Uridine diphospho-N-Acetylenolpyruvylglucosamine reductase, MurB, C-terminal domain"/>
    <property type="match status" value="1"/>
</dbReference>
<evidence type="ECO:0000256" key="17">
    <source>
        <dbReference type="ARBA" id="ARBA00023316"/>
    </source>
</evidence>
<keyword evidence="10 20" id="KW-0285">Flavoprotein</keyword>
<dbReference type="GO" id="GO:0071949">
    <property type="term" value="F:FAD binding"/>
    <property type="evidence" value="ECO:0007669"/>
    <property type="project" value="InterPro"/>
</dbReference>
<keyword evidence="23" id="KW-1185">Reference proteome</keyword>
<dbReference type="Gene3D" id="3.90.78.10">
    <property type="entry name" value="UDP-N-acetylenolpyruvoylglucosamine reductase, C-terminal domain"/>
    <property type="match status" value="1"/>
</dbReference>
<comment type="subcellular location">
    <subcellularLocation>
        <location evidence="3 20">Cytoplasm</location>
    </subcellularLocation>
</comment>
<dbReference type="NCBIfam" id="NF010478">
    <property type="entry name" value="PRK13903.1"/>
    <property type="match status" value="1"/>
</dbReference>
<dbReference type="EMBL" id="CP071504">
    <property type="protein sequence ID" value="QSX30261.1"/>
    <property type="molecule type" value="Genomic_DNA"/>
</dbReference>
<evidence type="ECO:0000256" key="16">
    <source>
        <dbReference type="ARBA" id="ARBA00023306"/>
    </source>
</evidence>
<dbReference type="InterPro" id="IPR036318">
    <property type="entry name" value="FAD-bd_PCMH-like_sf"/>
</dbReference>
<reference evidence="22 23" key="1">
    <citation type="submission" date="2021-03" db="EMBL/GenBank/DDBJ databases">
        <title>Novel species identification of genus Shewanella.</title>
        <authorList>
            <person name="Liu G."/>
            <person name="Zhang Q."/>
        </authorList>
    </citation>
    <scope>NUCLEOTIDE SEQUENCE [LARGE SCALE GENOMIC DNA]</scope>
    <source>
        <strain evidence="22 23">FJAT-53726</strain>
    </source>
</reference>
<comment type="similarity">
    <text evidence="5 20">Belongs to the MurB family.</text>
</comment>
<feature type="active site" evidence="20">
    <location>
        <position position="327"/>
    </location>
</feature>
<evidence type="ECO:0000256" key="19">
    <source>
        <dbReference type="ARBA" id="ARBA00048914"/>
    </source>
</evidence>
<evidence type="ECO:0000256" key="9">
    <source>
        <dbReference type="ARBA" id="ARBA00022618"/>
    </source>
</evidence>
<dbReference type="Gene3D" id="3.30.43.10">
    <property type="entry name" value="Uridine Diphospho-n-acetylenolpyruvylglucosamine Reductase, domain 2"/>
    <property type="match status" value="1"/>
</dbReference>
<dbReference type="GO" id="GO:0008762">
    <property type="term" value="F:UDP-N-acetylmuramate dehydrogenase activity"/>
    <property type="evidence" value="ECO:0007669"/>
    <property type="project" value="UniProtKB-UniRule"/>
</dbReference>
<dbReference type="GO" id="GO:0071555">
    <property type="term" value="P:cell wall organization"/>
    <property type="evidence" value="ECO:0007669"/>
    <property type="project" value="UniProtKB-KW"/>
</dbReference>
<dbReference type="PANTHER" id="PTHR21071:SF4">
    <property type="entry name" value="UDP-N-ACETYLENOLPYRUVOYLGLUCOSAMINE REDUCTASE"/>
    <property type="match status" value="1"/>
</dbReference>
<evidence type="ECO:0000256" key="12">
    <source>
        <dbReference type="ARBA" id="ARBA00022857"/>
    </source>
</evidence>
<dbReference type="GO" id="GO:0051301">
    <property type="term" value="P:cell division"/>
    <property type="evidence" value="ECO:0007669"/>
    <property type="project" value="UniProtKB-KW"/>
</dbReference>
<dbReference type="GO" id="GO:0005829">
    <property type="term" value="C:cytosol"/>
    <property type="evidence" value="ECO:0007669"/>
    <property type="project" value="TreeGrafter"/>
</dbReference>
<evidence type="ECO:0000256" key="10">
    <source>
        <dbReference type="ARBA" id="ARBA00022630"/>
    </source>
</evidence>
<comment type="pathway">
    <text evidence="4 20">Cell wall biogenesis; peptidoglycan biosynthesis.</text>
</comment>
<dbReference type="Proteomes" id="UP000663281">
    <property type="component" value="Chromosome"/>
</dbReference>
<dbReference type="InterPro" id="IPR036635">
    <property type="entry name" value="MurB_C_sf"/>
</dbReference>
<dbReference type="AlphaFoldDB" id="A0A974XKW1"/>
<dbReference type="EC" id="1.3.1.98" evidence="6 20"/>
<sequence length="341" mass="37310">MFPSVSLKSFNTFGLSQSCNRLERIQSQDQLLTVLRELKQSNAPFLVLGGGSNVVFTEDYDGTVLQMAIQGIQVYEEEECFRLEVAAGVNWHQLVCFTLENGMPGLENLALIPGTAGAAPIQNIGAYGVEFCDVCDWVEYLDIASMTKHRITAAECHFGYRDSIFKHALKDKVIICGIGIRLAKAWSPKVSYGPLSELPAKDLTPKAVFDRVVAIRRQKLPDPEVLGNAGSFFKNPIVEAAQYAELAVRFPQIVGYGMEDGRVKLAAGWLIEQAGLKGFKLGQAGVHEQQALVLVNLGSATGADICALARLVMQKVLEKFGVRLEAEPNIIGHQQLEAENE</sequence>
<protein>
    <recommendedName>
        <fullName evidence="7 20">UDP-N-acetylenolpyruvoylglucosamine reductase</fullName>
        <ecNumber evidence="6 20">1.3.1.98</ecNumber>
    </recommendedName>
    <alternativeName>
        <fullName evidence="18 20">UDP-N-acetylmuramate dehydrogenase</fullName>
    </alternativeName>
</protein>
<comment type="cofactor">
    <cofactor evidence="1 20">
        <name>FAD</name>
        <dbReference type="ChEBI" id="CHEBI:57692"/>
    </cofactor>
</comment>
<evidence type="ECO:0000256" key="20">
    <source>
        <dbReference type="HAMAP-Rule" id="MF_00037"/>
    </source>
</evidence>
<evidence type="ECO:0000256" key="7">
    <source>
        <dbReference type="ARBA" id="ARBA00015188"/>
    </source>
</evidence>
<evidence type="ECO:0000256" key="8">
    <source>
        <dbReference type="ARBA" id="ARBA00022490"/>
    </source>
</evidence>
<proteinExistence type="inferred from homology"/>
<evidence type="ECO:0000256" key="6">
    <source>
        <dbReference type="ARBA" id="ARBA00012518"/>
    </source>
</evidence>
<dbReference type="GO" id="GO:0008360">
    <property type="term" value="P:regulation of cell shape"/>
    <property type="evidence" value="ECO:0007669"/>
    <property type="project" value="UniProtKB-KW"/>
</dbReference>
<dbReference type="PROSITE" id="PS51387">
    <property type="entry name" value="FAD_PCMH"/>
    <property type="match status" value="1"/>
</dbReference>
<keyword evidence="14 20" id="KW-0573">Peptidoglycan synthesis</keyword>
<evidence type="ECO:0000256" key="4">
    <source>
        <dbReference type="ARBA" id="ARBA00004752"/>
    </source>
</evidence>
<feature type="active site" evidence="20">
    <location>
        <position position="161"/>
    </location>
</feature>
<feature type="domain" description="FAD-binding PCMH-type" evidence="21">
    <location>
        <begin position="15"/>
        <end position="185"/>
    </location>
</feature>
<evidence type="ECO:0000256" key="2">
    <source>
        <dbReference type="ARBA" id="ARBA00003921"/>
    </source>
</evidence>
<dbReference type="RefSeq" id="WP_207321604.1">
    <property type="nucleotide sequence ID" value="NZ_CP071501.1"/>
</dbReference>
<dbReference type="Gene3D" id="3.30.465.10">
    <property type="match status" value="1"/>
</dbReference>
<keyword evidence="11 20" id="KW-0274">FAD</keyword>
<keyword evidence="9 20" id="KW-0132">Cell division</keyword>
<evidence type="ECO:0000313" key="23">
    <source>
        <dbReference type="Proteomes" id="UP000663281"/>
    </source>
</evidence>
<dbReference type="Pfam" id="PF02873">
    <property type="entry name" value="MurB_C"/>
    <property type="match status" value="1"/>
</dbReference>
<dbReference type="Pfam" id="PF01565">
    <property type="entry name" value="FAD_binding_4"/>
    <property type="match status" value="1"/>
</dbReference>
<keyword evidence="15 20" id="KW-0560">Oxidoreductase</keyword>
<dbReference type="InterPro" id="IPR011601">
    <property type="entry name" value="MurB_C"/>
</dbReference>